<keyword evidence="2" id="KW-1185">Reference proteome</keyword>
<organism evidence="1 2">
    <name type="scientific">Quercus suber</name>
    <name type="common">Cork oak</name>
    <dbReference type="NCBI Taxonomy" id="58331"/>
    <lineage>
        <taxon>Eukaryota</taxon>
        <taxon>Viridiplantae</taxon>
        <taxon>Streptophyta</taxon>
        <taxon>Embryophyta</taxon>
        <taxon>Tracheophyta</taxon>
        <taxon>Spermatophyta</taxon>
        <taxon>Magnoliopsida</taxon>
        <taxon>eudicotyledons</taxon>
        <taxon>Gunneridae</taxon>
        <taxon>Pentapetalae</taxon>
        <taxon>rosids</taxon>
        <taxon>fabids</taxon>
        <taxon>Fagales</taxon>
        <taxon>Fagaceae</taxon>
        <taxon>Quercus</taxon>
    </lineage>
</organism>
<accession>A0AAW0JLP3</accession>
<protein>
    <submittedName>
        <fullName evidence="1">Uncharacterized protein</fullName>
    </submittedName>
</protein>
<dbReference type="Proteomes" id="UP000237347">
    <property type="component" value="Unassembled WGS sequence"/>
</dbReference>
<comment type="caution">
    <text evidence="1">The sequence shown here is derived from an EMBL/GenBank/DDBJ whole genome shotgun (WGS) entry which is preliminary data.</text>
</comment>
<dbReference type="AlphaFoldDB" id="A0AAW0JLP3"/>
<name>A0AAW0JLP3_QUESU</name>
<proteinExistence type="predicted"/>
<evidence type="ECO:0000313" key="1">
    <source>
        <dbReference type="EMBL" id="KAK7827852.1"/>
    </source>
</evidence>
<dbReference type="EMBL" id="PKMF04000515">
    <property type="protein sequence ID" value="KAK7827852.1"/>
    <property type="molecule type" value="Genomic_DNA"/>
</dbReference>
<gene>
    <name evidence="1" type="ORF">CFP56_030848</name>
</gene>
<sequence length="65" mass="7397">MKFGELMKFYACKSQVELDIEVATGPSPKEVALKAAVDIKATWVILDRQMKKDKKYFLEKLTCGI</sequence>
<reference evidence="1 2" key="1">
    <citation type="journal article" date="2018" name="Sci. Data">
        <title>The draft genome sequence of cork oak.</title>
        <authorList>
            <person name="Ramos A.M."/>
            <person name="Usie A."/>
            <person name="Barbosa P."/>
            <person name="Barros P.M."/>
            <person name="Capote T."/>
            <person name="Chaves I."/>
            <person name="Simoes F."/>
            <person name="Abreu I."/>
            <person name="Carrasquinho I."/>
            <person name="Faro C."/>
            <person name="Guimaraes J.B."/>
            <person name="Mendonca D."/>
            <person name="Nobrega F."/>
            <person name="Rodrigues L."/>
            <person name="Saibo N.J.M."/>
            <person name="Varela M.C."/>
            <person name="Egas C."/>
            <person name="Matos J."/>
            <person name="Miguel C.M."/>
            <person name="Oliveira M.M."/>
            <person name="Ricardo C.P."/>
            <person name="Goncalves S."/>
        </authorList>
    </citation>
    <scope>NUCLEOTIDE SEQUENCE [LARGE SCALE GENOMIC DNA]</scope>
    <source>
        <strain evidence="2">cv. HL8</strain>
    </source>
</reference>
<evidence type="ECO:0000313" key="2">
    <source>
        <dbReference type="Proteomes" id="UP000237347"/>
    </source>
</evidence>